<name>A0A917D9F7_9HYPH</name>
<dbReference type="AlphaFoldDB" id="A0A917D9F7"/>
<keyword evidence="3" id="KW-1185">Reference proteome</keyword>
<accession>A0A917D9F7</accession>
<reference evidence="2" key="1">
    <citation type="journal article" date="2014" name="Int. J. Syst. Evol. Microbiol.">
        <title>Complete genome sequence of Corynebacterium casei LMG S-19264T (=DSM 44701T), isolated from a smear-ripened cheese.</title>
        <authorList>
            <consortium name="US DOE Joint Genome Institute (JGI-PGF)"/>
            <person name="Walter F."/>
            <person name="Albersmeier A."/>
            <person name="Kalinowski J."/>
            <person name="Ruckert C."/>
        </authorList>
    </citation>
    <scope>NUCLEOTIDE SEQUENCE</scope>
    <source>
        <strain evidence="2">CGMCC 1.15493</strain>
    </source>
</reference>
<feature type="chain" id="PRO_5037665759" evidence="1">
    <location>
        <begin position="27"/>
        <end position="172"/>
    </location>
</feature>
<reference evidence="2" key="2">
    <citation type="submission" date="2020-09" db="EMBL/GenBank/DDBJ databases">
        <authorList>
            <person name="Sun Q."/>
            <person name="Zhou Y."/>
        </authorList>
    </citation>
    <scope>NUCLEOTIDE SEQUENCE</scope>
    <source>
        <strain evidence="2">CGMCC 1.15493</strain>
    </source>
</reference>
<organism evidence="2 3">
    <name type="scientific">Aureimonas glaciei</name>
    <dbReference type="NCBI Taxonomy" id="1776957"/>
    <lineage>
        <taxon>Bacteria</taxon>
        <taxon>Pseudomonadati</taxon>
        <taxon>Pseudomonadota</taxon>
        <taxon>Alphaproteobacteria</taxon>
        <taxon>Hyphomicrobiales</taxon>
        <taxon>Aurantimonadaceae</taxon>
        <taxon>Aureimonas</taxon>
    </lineage>
</organism>
<feature type="signal peptide" evidence="1">
    <location>
        <begin position="1"/>
        <end position="26"/>
    </location>
</feature>
<dbReference type="RefSeq" id="WP_188850587.1">
    <property type="nucleotide sequence ID" value="NZ_BMJJ01000004.1"/>
</dbReference>
<evidence type="ECO:0000256" key="1">
    <source>
        <dbReference type="SAM" id="SignalP"/>
    </source>
</evidence>
<evidence type="ECO:0000313" key="3">
    <source>
        <dbReference type="Proteomes" id="UP000613160"/>
    </source>
</evidence>
<keyword evidence="1" id="KW-0732">Signal</keyword>
<comment type="caution">
    <text evidence="2">The sequence shown here is derived from an EMBL/GenBank/DDBJ whole genome shotgun (WGS) entry which is preliminary data.</text>
</comment>
<evidence type="ECO:0000313" key="2">
    <source>
        <dbReference type="EMBL" id="GGD18223.1"/>
    </source>
</evidence>
<sequence length="172" mass="17922">MAFSLTPGIACLSLLMSVGAAAPAKADAGVLDRFEGGWGGSGTIQRDVDSTPRKVTCSLDGARGDANSISLAGQCRALVVFSRSIGATLTFDPSSNRYSGVYTGSSKGPAQLSGRLRGDRLVLDITYPQPIYGDRKAVMTIASRGANGFSMVVTDKVDGADKQTSNFSFQSR</sequence>
<dbReference type="Proteomes" id="UP000613160">
    <property type="component" value="Unassembled WGS sequence"/>
</dbReference>
<protein>
    <submittedName>
        <fullName evidence="2">Uncharacterized protein</fullName>
    </submittedName>
</protein>
<gene>
    <name evidence="2" type="ORF">GCM10011335_21390</name>
</gene>
<dbReference type="EMBL" id="BMJJ01000004">
    <property type="protein sequence ID" value="GGD18223.1"/>
    <property type="molecule type" value="Genomic_DNA"/>
</dbReference>
<proteinExistence type="predicted"/>